<dbReference type="Proteomes" id="UP000053477">
    <property type="component" value="Unassembled WGS sequence"/>
</dbReference>
<feature type="domain" description="DinB-like" evidence="5">
    <location>
        <begin position="49"/>
        <end position="179"/>
    </location>
</feature>
<dbReference type="SUPFAM" id="SSF56436">
    <property type="entry name" value="C-type lectin-like"/>
    <property type="match status" value="1"/>
</dbReference>
<dbReference type="AlphaFoldDB" id="A0A0H2RP63"/>
<evidence type="ECO:0000313" key="7">
    <source>
        <dbReference type="Proteomes" id="UP000053477"/>
    </source>
</evidence>
<dbReference type="InterPro" id="IPR024775">
    <property type="entry name" value="DinB-like"/>
</dbReference>
<protein>
    <recommendedName>
        <fullName evidence="8">DUF323-domain-containing protein</fullName>
    </recommendedName>
</protein>
<evidence type="ECO:0000256" key="3">
    <source>
        <dbReference type="ARBA" id="ARBA00037882"/>
    </source>
</evidence>
<evidence type="ECO:0000256" key="1">
    <source>
        <dbReference type="ARBA" id="ARBA00023002"/>
    </source>
</evidence>
<gene>
    <name evidence="6" type="ORF">SCHPADRAFT_827673</name>
</gene>
<dbReference type="InterPro" id="IPR016187">
    <property type="entry name" value="CTDL_fold"/>
</dbReference>
<name>A0A0H2RP63_9AGAM</name>
<reference evidence="6 7" key="1">
    <citation type="submission" date="2015-04" db="EMBL/GenBank/DDBJ databases">
        <title>Complete genome sequence of Schizopora paradoxa KUC8140, a cosmopolitan wood degrader in East Asia.</title>
        <authorList>
            <consortium name="DOE Joint Genome Institute"/>
            <person name="Min B."/>
            <person name="Park H."/>
            <person name="Jang Y."/>
            <person name="Kim J.-J."/>
            <person name="Kim K.H."/>
            <person name="Pangilinan J."/>
            <person name="Lipzen A."/>
            <person name="Riley R."/>
            <person name="Grigoriev I.V."/>
            <person name="Spatafora J.W."/>
            <person name="Choi I.-G."/>
        </authorList>
    </citation>
    <scope>NUCLEOTIDE SEQUENCE [LARGE SCALE GENOMIC DNA]</scope>
    <source>
        <strain evidence="6 7">KUC8140</strain>
    </source>
</reference>
<sequence>VFLLERAPFSFPSLNPTSSPAQEVIPNPFGPPTRLEWQRLWAAWDFITLEMIPPSMLHQKPIDLRHKCLFYIGHIPTFLDMLLSHLFKQPYSEPKNFTRIFERGIDPHVDDPEYCHSHSEVPEKDEDWPVLEEILAFRDRVRARLMSLYDDLDAGRRHISRRIARVLQMTLEHEGFHIEASYCVFQQTLLYMLIQRAGTGTLPPPGFTRPAWTDLKRRWAAIPPPSSTSVIVGPSTLVLGHDDAESNDLDSSLCDDVADHEFGWDNESPRREVVVERFKIDFRPISNGEYFAYWKAQQTANTPPALPASWVRVNQDIYVRTVYGPVPIEVAESWPVLAAYDELNAFAKSKGGRIPSESELRLFLDQYQVDFEHGANEAFRNWHPVAATAGLLDEANGKGSNGGVWEWTSTEFAGHEGFDPTTIFPGYSSDFFDGVHQVVLGASYATIPRLAGRRTVRNFYQRNYPYAWVGARVAYDMN</sequence>
<dbReference type="FunCoup" id="A0A0H2RP63">
    <property type="interactions" value="12"/>
</dbReference>
<dbReference type="Pfam" id="PF12867">
    <property type="entry name" value="DinB_2"/>
    <property type="match status" value="1"/>
</dbReference>
<evidence type="ECO:0000259" key="5">
    <source>
        <dbReference type="Pfam" id="PF12867"/>
    </source>
</evidence>
<dbReference type="EMBL" id="KQ085956">
    <property type="protein sequence ID" value="KLO13644.1"/>
    <property type="molecule type" value="Genomic_DNA"/>
</dbReference>
<dbReference type="STRING" id="27342.A0A0H2RP63"/>
<comment type="pathway">
    <text evidence="3">Amino-acid biosynthesis; ergothioneine biosynthesis.</text>
</comment>
<evidence type="ECO:0000256" key="2">
    <source>
        <dbReference type="ARBA" id="ARBA00023004"/>
    </source>
</evidence>
<evidence type="ECO:0000313" key="6">
    <source>
        <dbReference type="EMBL" id="KLO13644.1"/>
    </source>
</evidence>
<dbReference type="Pfam" id="PF03781">
    <property type="entry name" value="FGE-sulfatase"/>
    <property type="match status" value="1"/>
</dbReference>
<keyword evidence="7" id="KW-1185">Reference proteome</keyword>
<dbReference type="PANTHER" id="PTHR43397">
    <property type="entry name" value="ERGOTHIONEINE BIOSYNTHESIS PROTEIN 1"/>
    <property type="match status" value="1"/>
</dbReference>
<dbReference type="Gene3D" id="3.90.1580.10">
    <property type="entry name" value="paralog of FGE (formylglycine-generating enzyme)"/>
    <property type="match status" value="1"/>
</dbReference>
<dbReference type="InParanoid" id="A0A0H2RP63"/>
<feature type="domain" description="Sulfatase-modifying factor enzyme-like" evidence="4">
    <location>
        <begin position="261"/>
        <end position="474"/>
    </location>
</feature>
<proteinExistence type="predicted"/>
<accession>A0A0H2RP63</accession>
<dbReference type="InterPro" id="IPR005532">
    <property type="entry name" value="SUMF_dom"/>
</dbReference>
<keyword evidence="2" id="KW-0408">Iron</keyword>
<dbReference type="InterPro" id="IPR051128">
    <property type="entry name" value="EgtD_Methyltrsf_superfamily"/>
</dbReference>
<organism evidence="6 7">
    <name type="scientific">Schizopora paradoxa</name>
    <dbReference type="NCBI Taxonomy" id="27342"/>
    <lineage>
        <taxon>Eukaryota</taxon>
        <taxon>Fungi</taxon>
        <taxon>Dikarya</taxon>
        <taxon>Basidiomycota</taxon>
        <taxon>Agaricomycotina</taxon>
        <taxon>Agaricomycetes</taxon>
        <taxon>Hymenochaetales</taxon>
        <taxon>Schizoporaceae</taxon>
        <taxon>Schizopora</taxon>
    </lineage>
</organism>
<dbReference type="OrthoDB" id="659at2759"/>
<evidence type="ECO:0008006" key="8">
    <source>
        <dbReference type="Google" id="ProtNLM"/>
    </source>
</evidence>
<dbReference type="PANTHER" id="PTHR43397:SF1">
    <property type="entry name" value="ERGOTHIONEINE BIOSYNTHESIS PROTEIN 1"/>
    <property type="match status" value="1"/>
</dbReference>
<dbReference type="InterPro" id="IPR042095">
    <property type="entry name" value="SUMF_sf"/>
</dbReference>
<feature type="non-terminal residue" evidence="6">
    <location>
        <position position="1"/>
    </location>
</feature>
<keyword evidence="1" id="KW-0560">Oxidoreductase</keyword>
<evidence type="ECO:0000259" key="4">
    <source>
        <dbReference type="Pfam" id="PF03781"/>
    </source>
</evidence>